<dbReference type="Proteomes" id="UP000799767">
    <property type="component" value="Unassembled WGS sequence"/>
</dbReference>
<dbReference type="GO" id="GO:0042391">
    <property type="term" value="P:regulation of membrane potential"/>
    <property type="evidence" value="ECO:0007669"/>
    <property type="project" value="InterPro"/>
</dbReference>
<feature type="region of interest" description="Disordered" evidence="5">
    <location>
        <begin position="475"/>
        <end position="500"/>
    </location>
</feature>
<dbReference type="OrthoDB" id="2190219at2759"/>
<accession>A0A6A6PU71</accession>
<feature type="transmembrane region" description="Helical" evidence="6">
    <location>
        <begin position="314"/>
        <end position="335"/>
    </location>
</feature>
<organism evidence="8 9">
    <name type="scientific">Neohortaea acidophila</name>
    <dbReference type="NCBI Taxonomy" id="245834"/>
    <lineage>
        <taxon>Eukaryota</taxon>
        <taxon>Fungi</taxon>
        <taxon>Dikarya</taxon>
        <taxon>Ascomycota</taxon>
        <taxon>Pezizomycotina</taxon>
        <taxon>Dothideomycetes</taxon>
        <taxon>Dothideomycetidae</taxon>
        <taxon>Mycosphaerellales</taxon>
        <taxon>Teratosphaeriaceae</taxon>
        <taxon>Neohortaea</taxon>
    </lineage>
</organism>
<keyword evidence="2 6" id="KW-0812">Transmembrane</keyword>
<feature type="transmembrane region" description="Helical" evidence="6">
    <location>
        <begin position="222"/>
        <end position="241"/>
    </location>
</feature>
<dbReference type="RefSeq" id="XP_033589337.1">
    <property type="nucleotide sequence ID" value="XM_033737925.1"/>
</dbReference>
<dbReference type="GeneID" id="54478927"/>
<reference evidence="8" key="1">
    <citation type="journal article" date="2020" name="Stud. Mycol.">
        <title>101 Dothideomycetes genomes: a test case for predicting lifestyles and emergence of pathogens.</title>
        <authorList>
            <person name="Haridas S."/>
            <person name="Albert R."/>
            <person name="Binder M."/>
            <person name="Bloem J."/>
            <person name="Labutti K."/>
            <person name="Salamov A."/>
            <person name="Andreopoulos B."/>
            <person name="Baker S."/>
            <person name="Barry K."/>
            <person name="Bills G."/>
            <person name="Bluhm B."/>
            <person name="Cannon C."/>
            <person name="Castanera R."/>
            <person name="Culley D."/>
            <person name="Daum C."/>
            <person name="Ezra D."/>
            <person name="Gonzalez J."/>
            <person name="Henrissat B."/>
            <person name="Kuo A."/>
            <person name="Liang C."/>
            <person name="Lipzen A."/>
            <person name="Lutzoni F."/>
            <person name="Magnuson J."/>
            <person name="Mondo S."/>
            <person name="Nolan M."/>
            <person name="Ohm R."/>
            <person name="Pangilinan J."/>
            <person name="Park H.-J."/>
            <person name="Ramirez L."/>
            <person name="Alfaro M."/>
            <person name="Sun H."/>
            <person name="Tritt A."/>
            <person name="Yoshinaga Y."/>
            <person name="Zwiers L.-H."/>
            <person name="Turgeon B."/>
            <person name="Goodwin S."/>
            <person name="Spatafora J."/>
            <person name="Crous P."/>
            <person name="Grigoriev I."/>
        </authorList>
    </citation>
    <scope>NUCLEOTIDE SEQUENCE</scope>
    <source>
        <strain evidence="8">CBS 113389</strain>
    </source>
</reference>
<dbReference type="GO" id="GO:0005886">
    <property type="term" value="C:plasma membrane"/>
    <property type="evidence" value="ECO:0007669"/>
    <property type="project" value="InterPro"/>
</dbReference>
<evidence type="ECO:0000256" key="2">
    <source>
        <dbReference type="ARBA" id="ARBA00022692"/>
    </source>
</evidence>
<evidence type="ECO:0000256" key="1">
    <source>
        <dbReference type="ARBA" id="ARBA00004141"/>
    </source>
</evidence>
<feature type="transmembrane region" description="Helical" evidence="6">
    <location>
        <begin position="193"/>
        <end position="210"/>
    </location>
</feature>
<feature type="transmembrane region" description="Helical" evidence="6">
    <location>
        <begin position="350"/>
        <end position="370"/>
    </location>
</feature>
<comment type="subcellular location">
    <subcellularLocation>
        <location evidence="1">Membrane</location>
        <topology evidence="1">Multi-pass membrane protein</topology>
    </subcellularLocation>
</comment>
<dbReference type="AlphaFoldDB" id="A0A6A6PU71"/>
<gene>
    <name evidence="8" type="ORF">BDY17DRAFT_335232</name>
</gene>
<dbReference type="Pfam" id="PF00999">
    <property type="entry name" value="Na_H_Exchanger"/>
    <property type="match status" value="1"/>
</dbReference>
<keyword evidence="9" id="KW-1185">Reference proteome</keyword>
<dbReference type="InterPro" id="IPR038770">
    <property type="entry name" value="Na+/solute_symporter_sf"/>
</dbReference>
<evidence type="ECO:0000256" key="6">
    <source>
        <dbReference type="SAM" id="Phobius"/>
    </source>
</evidence>
<name>A0A6A6PU71_9PEZI</name>
<evidence type="ECO:0000256" key="3">
    <source>
        <dbReference type="ARBA" id="ARBA00022989"/>
    </source>
</evidence>
<evidence type="ECO:0000313" key="9">
    <source>
        <dbReference type="Proteomes" id="UP000799767"/>
    </source>
</evidence>
<feature type="domain" description="Cation/H+ exchanger transmembrane" evidence="7">
    <location>
        <begin position="25"/>
        <end position="456"/>
    </location>
</feature>
<dbReference type="InterPro" id="IPR004712">
    <property type="entry name" value="Na+/H+_antiporter_fungi"/>
</dbReference>
<feature type="transmembrane region" description="Helical" evidence="6">
    <location>
        <begin position="14"/>
        <end position="33"/>
    </location>
</feature>
<evidence type="ECO:0000256" key="4">
    <source>
        <dbReference type="ARBA" id="ARBA00023136"/>
    </source>
</evidence>
<feature type="transmembrane region" description="Helical" evidence="6">
    <location>
        <begin position="122"/>
        <end position="145"/>
    </location>
</feature>
<feature type="transmembrane region" description="Helical" evidence="6">
    <location>
        <begin position="433"/>
        <end position="459"/>
    </location>
</feature>
<feature type="transmembrane region" description="Helical" evidence="6">
    <location>
        <begin position="262"/>
        <end position="280"/>
    </location>
</feature>
<dbReference type="PANTHER" id="PTHR31382">
    <property type="entry name" value="NA(+)/H(+) ANTIPORTER"/>
    <property type="match status" value="1"/>
</dbReference>
<keyword evidence="3 6" id="KW-1133">Transmembrane helix</keyword>
<dbReference type="GO" id="GO:0036376">
    <property type="term" value="P:sodium ion export across plasma membrane"/>
    <property type="evidence" value="ECO:0007669"/>
    <property type="project" value="InterPro"/>
</dbReference>
<evidence type="ECO:0000313" key="8">
    <source>
        <dbReference type="EMBL" id="KAF2482767.1"/>
    </source>
</evidence>
<dbReference type="EMBL" id="MU001636">
    <property type="protein sequence ID" value="KAF2482767.1"/>
    <property type="molecule type" value="Genomic_DNA"/>
</dbReference>
<dbReference type="GO" id="GO:0030007">
    <property type="term" value="P:intracellular potassium ion homeostasis"/>
    <property type="evidence" value="ECO:0007669"/>
    <property type="project" value="TreeGrafter"/>
</dbReference>
<protein>
    <submittedName>
        <fullName evidence="8">Cation/H+ exchanger</fullName>
    </submittedName>
</protein>
<keyword evidence="4 6" id="KW-0472">Membrane</keyword>
<dbReference type="Gene3D" id="1.20.1530.20">
    <property type="match status" value="1"/>
</dbReference>
<dbReference type="PANTHER" id="PTHR31382:SF2">
    <property type="entry name" value="CATION_H+ EXCHANGER DOMAIN-CONTAINING PROTEIN"/>
    <property type="match status" value="1"/>
</dbReference>
<dbReference type="GO" id="GO:0120029">
    <property type="term" value="P:proton export across plasma membrane"/>
    <property type="evidence" value="ECO:0007669"/>
    <property type="project" value="InterPro"/>
</dbReference>
<dbReference type="InterPro" id="IPR006153">
    <property type="entry name" value="Cation/H_exchanger_TM"/>
</dbReference>
<sequence length="500" mass="54835">MAVWEQIEATPSHVTYLILSTFLISYALGAAFIRNRLHLSEPPIALLVGIALGPKGLGWLTPNLRGVLGDHWKDNAANSELGGWGWGDDVVQEMARIIVGVQVFTTGLSLPRHYMRRHWKSVLWLVAPIMAVSWLICAAFVTFIFDADFPTALTIAACLTPTDPVLSSSILSNSQFSNRVPKRIKDMLSAESGVNDGTAFPFLFAGLVLLTKDSAGEAVKEWFLITILWQCCFGLLTGLILGTAANRVLRISSKSGFMDPSGFIVFYLLLALLSCGIGSTLGADDFLVAFGAGYGFARDGWFSKKTKEADLPDVIDLLLNSAMFVFLGSLIPWYAFEPTTITPSITPGKLIGFLVLVLLFRRLPIILCCYRWIPDIRTLREALFCGHFGPMGLGAIFLAIEARAQLENGTSLPEKNPPEYGYPYTNRERAVHLIWPLVCFIVLGSTMIHGLSVAAMSVYSHFKRPKENRAGILAAETDPLEGMEHSDEYGNSASEDSEDD</sequence>
<proteinExistence type="predicted"/>
<feature type="transmembrane region" description="Helical" evidence="6">
    <location>
        <begin position="382"/>
        <end position="400"/>
    </location>
</feature>
<dbReference type="GO" id="GO:0015385">
    <property type="term" value="F:sodium:proton antiporter activity"/>
    <property type="evidence" value="ECO:0007669"/>
    <property type="project" value="InterPro"/>
</dbReference>
<evidence type="ECO:0000259" key="7">
    <source>
        <dbReference type="Pfam" id="PF00999"/>
    </source>
</evidence>
<evidence type="ECO:0000256" key="5">
    <source>
        <dbReference type="SAM" id="MobiDB-lite"/>
    </source>
</evidence>